<evidence type="ECO:0000256" key="6">
    <source>
        <dbReference type="ARBA" id="ARBA00023065"/>
    </source>
</evidence>
<feature type="region of interest" description="Disordered" evidence="8">
    <location>
        <begin position="24"/>
        <end position="46"/>
    </location>
</feature>
<feature type="transmembrane region" description="Helical" evidence="9">
    <location>
        <begin position="300"/>
        <end position="320"/>
    </location>
</feature>
<feature type="transmembrane region" description="Helical" evidence="9">
    <location>
        <begin position="177"/>
        <end position="197"/>
    </location>
</feature>
<evidence type="ECO:0000256" key="8">
    <source>
        <dbReference type="SAM" id="MobiDB-lite"/>
    </source>
</evidence>
<keyword evidence="5 9" id="KW-1133">Transmembrane helix</keyword>
<dbReference type="PANTHER" id="PTHR23501:SF92">
    <property type="entry name" value="GLUTATHIONE EXCHANGER 1-RELATED"/>
    <property type="match status" value="1"/>
</dbReference>
<name>A0A9P6W0J0_MAUEX</name>
<evidence type="ECO:0000313" key="10">
    <source>
        <dbReference type="EMBL" id="KAG0661208.1"/>
    </source>
</evidence>
<keyword evidence="3" id="KW-0813">Transport</keyword>
<comment type="caution">
    <text evidence="10">The sequence shown here is derived from an EMBL/GenBank/DDBJ whole genome shotgun (WGS) entry which is preliminary data.</text>
</comment>
<feature type="transmembrane region" description="Helical" evidence="9">
    <location>
        <begin position="408"/>
        <end position="427"/>
    </location>
</feature>
<dbReference type="InterPro" id="IPR036259">
    <property type="entry name" value="MFS_trans_sf"/>
</dbReference>
<dbReference type="SUPFAM" id="SSF103473">
    <property type="entry name" value="MFS general substrate transporter"/>
    <property type="match status" value="1"/>
</dbReference>
<protein>
    <submittedName>
        <fullName evidence="10">Siderophore transporter</fullName>
    </submittedName>
</protein>
<dbReference type="PANTHER" id="PTHR23501">
    <property type="entry name" value="MAJOR FACILITATOR SUPERFAMILY"/>
    <property type="match status" value="1"/>
</dbReference>
<dbReference type="EMBL" id="PUHR01000163">
    <property type="protein sequence ID" value="KAG0661208.1"/>
    <property type="molecule type" value="Genomic_DNA"/>
</dbReference>
<evidence type="ECO:0000256" key="3">
    <source>
        <dbReference type="ARBA" id="ARBA00022448"/>
    </source>
</evidence>
<feature type="region of interest" description="Disordered" evidence="8">
    <location>
        <begin position="632"/>
        <end position="665"/>
    </location>
</feature>
<keyword evidence="4 9" id="KW-0812">Transmembrane</keyword>
<dbReference type="InterPro" id="IPR010573">
    <property type="entry name" value="MFS_Str1/Tri12-like"/>
</dbReference>
<gene>
    <name evidence="10" type="primary">ARN1</name>
    <name evidence="10" type="ORF">C6P45_001404</name>
</gene>
<feature type="transmembrane region" description="Helical" evidence="9">
    <location>
        <begin position="80"/>
        <end position="99"/>
    </location>
</feature>
<dbReference type="Proteomes" id="UP000750334">
    <property type="component" value="Unassembled WGS sequence"/>
</dbReference>
<dbReference type="AlphaFoldDB" id="A0A9P6W0J0"/>
<reference evidence="10 11" key="1">
    <citation type="submission" date="2020-11" db="EMBL/GenBank/DDBJ databases">
        <title>Kefir isolates.</title>
        <authorList>
            <person name="Marcisauskas S."/>
            <person name="Kim Y."/>
            <person name="Blasche S."/>
        </authorList>
    </citation>
    <scope>NUCLEOTIDE SEQUENCE [LARGE SCALE GENOMIC DNA]</scope>
    <source>
        <strain evidence="10 11">OG2</strain>
    </source>
</reference>
<dbReference type="GO" id="GO:0005886">
    <property type="term" value="C:plasma membrane"/>
    <property type="evidence" value="ECO:0007669"/>
    <property type="project" value="TreeGrafter"/>
</dbReference>
<comment type="similarity">
    <text evidence="2">Belongs to the major facilitator superfamily.</text>
</comment>
<evidence type="ECO:0000256" key="4">
    <source>
        <dbReference type="ARBA" id="ARBA00022692"/>
    </source>
</evidence>
<evidence type="ECO:0000313" key="11">
    <source>
        <dbReference type="Proteomes" id="UP000750334"/>
    </source>
</evidence>
<evidence type="ECO:0000256" key="7">
    <source>
        <dbReference type="ARBA" id="ARBA00023136"/>
    </source>
</evidence>
<feature type="transmembrane region" description="Helical" evidence="9">
    <location>
        <begin position="464"/>
        <end position="483"/>
    </location>
</feature>
<feature type="transmembrane region" description="Helical" evidence="9">
    <location>
        <begin position="241"/>
        <end position="262"/>
    </location>
</feature>
<evidence type="ECO:0000256" key="9">
    <source>
        <dbReference type="SAM" id="Phobius"/>
    </source>
</evidence>
<feature type="compositionally biased region" description="Polar residues" evidence="8">
    <location>
        <begin position="636"/>
        <end position="653"/>
    </location>
</feature>
<comment type="subcellular location">
    <subcellularLocation>
        <location evidence="1">Endomembrane system</location>
        <topology evidence="1">Multi-pass membrane protein</topology>
    </subcellularLocation>
</comment>
<keyword evidence="6" id="KW-0406">Ion transport</keyword>
<feature type="transmembrane region" description="Helical" evidence="9">
    <location>
        <begin position="369"/>
        <end position="396"/>
    </location>
</feature>
<organism evidence="10 11">
    <name type="scientific">Maudiozyma exigua</name>
    <name type="common">Yeast</name>
    <name type="synonym">Kazachstania exigua</name>
    <dbReference type="NCBI Taxonomy" id="34358"/>
    <lineage>
        <taxon>Eukaryota</taxon>
        <taxon>Fungi</taxon>
        <taxon>Dikarya</taxon>
        <taxon>Ascomycota</taxon>
        <taxon>Saccharomycotina</taxon>
        <taxon>Saccharomycetes</taxon>
        <taxon>Saccharomycetales</taxon>
        <taxon>Saccharomycetaceae</taxon>
        <taxon>Maudiozyma</taxon>
    </lineage>
</organism>
<proteinExistence type="inferred from homology"/>
<dbReference type="GO" id="GO:0005774">
    <property type="term" value="C:vacuolar membrane"/>
    <property type="evidence" value="ECO:0007669"/>
    <property type="project" value="TreeGrafter"/>
</dbReference>
<feature type="compositionally biased region" description="Basic and acidic residues" evidence="8">
    <location>
        <begin position="31"/>
        <end position="43"/>
    </location>
</feature>
<sequence>MSVRSSMENIEKHMFKNEVTDKIDSNLSQEESGRTHYENKPADIDNDYTNEAPLEKIMENKNKNLMIKKTEIMSDACNKWYHHVLLIFCAFVCGYGYGLDGNIRYIYTGYATSSYSEHSLLSTINVINAVVSAVSQIMYARLSDVFGRLSLFIIAIVLYVVGTIIQCQAYDAQRYAAGAIFYNAGYVGVLLVLLLILSDFSSLKWRLFYQFAPTWPFIINTWISGNITSAANPIKNWSWDIGMWAFIFPLSCIPIICCLLYFRWRAMKTLEWQAITHEKTMFQEYGFISTIKQLFWQLDIIGVILMGCFLGCILVPLTLAGGTQSKWNDSRVLGPFVLGFVLIPIFAFWEVKFARYPLIPGKLIKDRGIWAALGISFLIDFIYYMAADYLYTVLIISVNESVKSATRISSLSSFVSTVASPFFSLFLTRFTRLKPFIIVGCSLWFLSMGLLYHFRGGAESHSGIIGALCVWGLGTVLFTYPVNVSCQAATNHENMATVTALNYTLYRIGSAVGAAVSGAIWTQKLYGQILKKMGDETLAKAAYSSPYTFITTYTWGTPERNALVEAYRYIQRLETVVALVFCVPLVGFSLCLRDARLTDNVAHDDISEGEYIDKKSDDPIGEFFGRLFGKTKSHNNTHQDSNESAITDSQGSEIISEKASPFHKA</sequence>
<feature type="transmembrane region" description="Helical" evidence="9">
    <location>
        <begin position="433"/>
        <end position="452"/>
    </location>
</feature>
<evidence type="ECO:0000256" key="2">
    <source>
        <dbReference type="ARBA" id="ARBA00008335"/>
    </source>
</evidence>
<accession>A0A9P6W0J0</accession>
<dbReference type="Gene3D" id="1.20.1250.20">
    <property type="entry name" value="MFS general substrate transporter like domains"/>
    <property type="match status" value="2"/>
</dbReference>
<dbReference type="GO" id="GO:0005768">
    <property type="term" value="C:endosome"/>
    <property type="evidence" value="ECO:0007669"/>
    <property type="project" value="TreeGrafter"/>
</dbReference>
<keyword evidence="11" id="KW-1185">Reference proteome</keyword>
<evidence type="ECO:0000256" key="1">
    <source>
        <dbReference type="ARBA" id="ARBA00004127"/>
    </source>
</evidence>
<dbReference type="Pfam" id="PF06609">
    <property type="entry name" value="TRI12"/>
    <property type="match status" value="1"/>
</dbReference>
<keyword evidence="7 9" id="KW-0472">Membrane</keyword>
<dbReference type="FunFam" id="1.20.1250.20:FF:000197">
    <property type="entry name" value="Siderophore iron transporter 1"/>
    <property type="match status" value="1"/>
</dbReference>
<dbReference type="CDD" id="cd17322">
    <property type="entry name" value="MFS_ARN_like"/>
    <property type="match status" value="1"/>
</dbReference>
<dbReference type="GO" id="GO:0015343">
    <property type="term" value="F:siderophore-iron transmembrane transporter activity"/>
    <property type="evidence" value="ECO:0007669"/>
    <property type="project" value="TreeGrafter"/>
</dbReference>
<feature type="transmembrane region" description="Helical" evidence="9">
    <location>
        <begin position="503"/>
        <end position="522"/>
    </location>
</feature>
<feature type="transmembrane region" description="Helical" evidence="9">
    <location>
        <begin position="145"/>
        <end position="165"/>
    </location>
</feature>
<evidence type="ECO:0000256" key="5">
    <source>
        <dbReference type="ARBA" id="ARBA00022989"/>
    </source>
</evidence>
<feature type="transmembrane region" description="Helical" evidence="9">
    <location>
        <begin position="332"/>
        <end position="349"/>
    </location>
</feature>
<dbReference type="OrthoDB" id="2241241at2759"/>